<protein>
    <submittedName>
        <fullName evidence="2">Gfo/Idh/MocA family oxidoreductase</fullName>
    </submittedName>
</protein>
<gene>
    <name evidence="2" type="ORF">HN018_07650</name>
</gene>
<evidence type="ECO:0000313" key="3">
    <source>
        <dbReference type="Proteomes" id="UP000500767"/>
    </source>
</evidence>
<evidence type="ECO:0000259" key="1">
    <source>
        <dbReference type="Pfam" id="PF01408"/>
    </source>
</evidence>
<accession>A0A6M8HNT0</accession>
<evidence type="ECO:0000313" key="2">
    <source>
        <dbReference type="EMBL" id="QKE89937.1"/>
    </source>
</evidence>
<dbReference type="Pfam" id="PF01408">
    <property type="entry name" value="GFO_IDH_MocA"/>
    <property type="match status" value="1"/>
</dbReference>
<sequence>MKTGEPIRIGIVGAGQIAKVQHIPAIAASAGFRLTAIANPVPVDVPDGVTLFPSIDAMIEAGIVDAVSICTPPQIRYGLARTAIAAGLHVLLEKPPAQTVSEVEDLATRAAASGRTLFAAWHSMFSAAVEPARRILAERGVSAMHIVWKEDFEKFHPGVYWFWQPGGMGTFDSGVNALSILVGSMPEPVFVRGATFHVRDGAHTPISATLQLATPSHADGFSAVLDWNHAGEETWSITWTLGDGGTLELEQGGRILRLDGRMLLDAGDNEYPALYRHFETLIDEGRSDAETRPLQLAADAFSLARIERV</sequence>
<organism evidence="2 3">
    <name type="scientific">Lichenicola cladoniae</name>
    <dbReference type="NCBI Taxonomy" id="1484109"/>
    <lineage>
        <taxon>Bacteria</taxon>
        <taxon>Pseudomonadati</taxon>
        <taxon>Pseudomonadota</taxon>
        <taxon>Alphaproteobacteria</taxon>
        <taxon>Acetobacterales</taxon>
        <taxon>Acetobacteraceae</taxon>
        <taxon>Lichenicola</taxon>
    </lineage>
</organism>
<dbReference type="InterPro" id="IPR036291">
    <property type="entry name" value="NAD(P)-bd_dom_sf"/>
</dbReference>
<proteinExistence type="predicted"/>
<dbReference type="GO" id="GO:0000166">
    <property type="term" value="F:nucleotide binding"/>
    <property type="evidence" value="ECO:0007669"/>
    <property type="project" value="InterPro"/>
</dbReference>
<keyword evidence="3" id="KW-1185">Reference proteome</keyword>
<dbReference type="RefSeq" id="WP_171834926.1">
    <property type="nucleotide sequence ID" value="NZ_CP053708.1"/>
</dbReference>
<feature type="domain" description="Gfo/Idh/MocA-like oxidoreductase N-terminal" evidence="1">
    <location>
        <begin position="7"/>
        <end position="118"/>
    </location>
</feature>
<dbReference type="PANTHER" id="PTHR43818">
    <property type="entry name" value="BCDNA.GH03377"/>
    <property type="match status" value="1"/>
</dbReference>
<dbReference type="KEGG" id="lck:HN018_07650"/>
<dbReference type="InterPro" id="IPR050463">
    <property type="entry name" value="Gfo/Idh/MocA_oxidrdct_glycsds"/>
</dbReference>
<dbReference type="AlphaFoldDB" id="A0A6M8HNT0"/>
<dbReference type="Gene3D" id="3.40.50.720">
    <property type="entry name" value="NAD(P)-binding Rossmann-like Domain"/>
    <property type="match status" value="1"/>
</dbReference>
<dbReference type="Proteomes" id="UP000500767">
    <property type="component" value="Chromosome"/>
</dbReference>
<dbReference type="PANTHER" id="PTHR43818:SF7">
    <property type="entry name" value="DEHYDROGENASE"/>
    <property type="match status" value="1"/>
</dbReference>
<dbReference type="Gene3D" id="3.30.360.10">
    <property type="entry name" value="Dihydrodipicolinate Reductase, domain 2"/>
    <property type="match status" value="1"/>
</dbReference>
<reference evidence="2 3" key="1">
    <citation type="journal article" date="2014" name="World J. Microbiol. Biotechnol.">
        <title>Biodiversity and physiological characteristics of Antarctic and Arctic lichens-associated bacteria.</title>
        <authorList>
            <person name="Lee Y.M."/>
            <person name="Kim E.H."/>
            <person name="Lee H.K."/>
            <person name="Hong S.G."/>
        </authorList>
    </citation>
    <scope>NUCLEOTIDE SEQUENCE [LARGE SCALE GENOMIC DNA]</scope>
    <source>
        <strain evidence="2 3">PAMC 26569</strain>
    </source>
</reference>
<dbReference type="InterPro" id="IPR000683">
    <property type="entry name" value="Gfo/Idh/MocA-like_OxRdtase_N"/>
</dbReference>
<name>A0A6M8HNT0_9PROT</name>
<dbReference type="SUPFAM" id="SSF51735">
    <property type="entry name" value="NAD(P)-binding Rossmann-fold domains"/>
    <property type="match status" value="1"/>
</dbReference>
<dbReference type="EMBL" id="CP053708">
    <property type="protein sequence ID" value="QKE89937.1"/>
    <property type="molecule type" value="Genomic_DNA"/>
</dbReference>